<keyword evidence="1" id="KW-0804">Transcription</keyword>
<proteinExistence type="inferred from homology"/>
<evidence type="ECO:0000313" key="4">
    <source>
        <dbReference type="Proteomes" id="UP001165060"/>
    </source>
</evidence>
<feature type="region of interest" description="Disordered" evidence="2">
    <location>
        <begin position="84"/>
        <end position="115"/>
    </location>
</feature>
<name>A0ABQ6N041_9STRA</name>
<keyword evidence="1" id="KW-0805">Transcription regulation</keyword>
<dbReference type="Pfam" id="PF03849">
    <property type="entry name" value="Tfb2"/>
    <property type="match status" value="1"/>
</dbReference>
<keyword evidence="1" id="KW-0227">DNA damage</keyword>
<dbReference type="EMBL" id="BRYB01000779">
    <property type="protein sequence ID" value="GMI37484.1"/>
    <property type="molecule type" value="Genomic_DNA"/>
</dbReference>
<dbReference type="PANTHER" id="PTHR13152">
    <property type="entry name" value="TFIIH, POLYPEPTIDE 4"/>
    <property type="match status" value="1"/>
</dbReference>
<accession>A0ABQ6N041</accession>
<keyword evidence="4" id="KW-1185">Reference proteome</keyword>
<evidence type="ECO:0000256" key="2">
    <source>
        <dbReference type="SAM" id="MobiDB-lite"/>
    </source>
</evidence>
<comment type="subcellular location">
    <subcellularLocation>
        <location evidence="1">Nucleus</location>
    </subcellularLocation>
</comment>
<organism evidence="3 4">
    <name type="scientific">Tetraparma gracilis</name>
    <dbReference type="NCBI Taxonomy" id="2962635"/>
    <lineage>
        <taxon>Eukaryota</taxon>
        <taxon>Sar</taxon>
        <taxon>Stramenopiles</taxon>
        <taxon>Ochrophyta</taxon>
        <taxon>Bolidophyceae</taxon>
        <taxon>Parmales</taxon>
        <taxon>Triparmaceae</taxon>
        <taxon>Tetraparma</taxon>
    </lineage>
</organism>
<dbReference type="InterPro" id="IPR004598">
    <property type="entry name" value="TFIIH_p52/Tfb2"/>
</dbReference>
<comment type="similarity">
    <text evidence="1">Belongs to the TFB2 family.</text>
</comment>
<reference evidence="3 4" key="1">
    <citation type="journal article" date="2023" name="Commun. Biol.">
        <title>Genome analysis of Parmales, the sister group of diatoms, reveals the evolutionary specialization of diatoms from phago-mixotrophs to photoautotrophs.</title>
        <authorList>
            <person name="Ban H."/>
            <person name="Sato S."/>
            <person name="Yoshikawa S."/>
            <person name="Yamada K."/>
            <person name="Nakamura Y."/>
            <person name="Ichinomiya M."/>
            <person name="Sato N."/>
            <person name="Blanc-Mathieu R."/>
            <person name="Endo H."/>
            <person name="Kuwata A."/>
            <person name="Ogata H."/>
        </authorList>
    </citation>
    <scope>NUCLEOTIDE SEQUENCE [LARGE SCALE GENOMIC DNA]</scope>
</reference>
<gene>
    <name evidence="3" type="ORF">TeGR_g5840</name>
</gene>
<sequence>MCTREERAVLLRLCALPPPACATRPLLSSWFAQPSLAASLFSLPKLASLGVLEVNPAAAEHARGWYVRLLPAFHGRIREALSSAQRAPWTPPGKATPAASDPAVKAGPAAPPPVTLADLSEHTQASLSSLLNYLVGDAAAEAPPKGVVQMLFSAGLMVTDEDGCAVTSSKGFDFMLLDVHVQIWQLIHQYLTKFLSSQANQDEIRSDILLFLFALPHTSPGTGYPCSLLSPTELSTMRHFVGFGLILHHAESNTFYPTSVACSLLSGTVLASSSPDSSPRSSPAALLSLRAALSRPSVAGSPHLAIVAQTNFSVVAYTSSRLHVAMLGLFCDAESMVRMPNMLVCMMSRDSVKHAIEVYGISAKQITTFLKQHAHPSVLADPTEPVVPRNVEDQIFLWEKE</sequence>
<keyword evidence="1" id="KW-0234">DNA repair</keyword>
<evidence type="ECO:0000256" key="1">
    <source>
        <dbReference type="RuleBase" id="RU364024"/>
    </source>
</evidence>
<dbReference type="Proteomes" id="UP001165060">
    <property type="component" value="Unassembled WGS sequence"/>
</dbReference>
<protein>
    <recommendedName>
        <fullName evidence="1">General transcription factor IIH subunit 4</fullName>
    </recommendedName>
</protein>
<keyword evidence="1" id="KW-0539">Nucleus</keyword>
<feature type="non-terminal residue" evidence="3">
    <location>
        <position position="401"/>
    </location>
</feature>
<comment type="caution">
    <text evidence="3">The sequence shown here is derived from an EMBL/GenBank/DDBJ whole genome shotgun (WGS) entry which is preliminary data.</text>
</comment>
<evidence type="ECO:0000313" key="3">
    <source>
        <dbReference type="EMBL" id="GMI37484.1"/>
    </source>
</evidence>
<comment type="function">
    <text evidence="1">Component of the general transcription and DNA repair factor IIH (TFIIH) core complex which is involved in general and transcription-coupled nucleotide excision repair (NER) of damaged DNA.</text>
</comment>
<dbReference type="PANTHER" id="PTHR13152:SF0">
    <property type="entry name" value="GENERAL TRANSCRIPTION FACTOR IIH SUBUNIT 4"/>
    <property type="match status" value="1"/>
</dbReference>